<dbReference type="STRING" id="1306861.A0A4U6X8E4"/>
<dbReference type="InterPro" id="IPR045051">
    <property type="entry name" value="SBT"/>
</dbReference>
<dbReference type="Pfam" id="PF02225">
    <property type="entry name" value="PA"/>
    <property type="match status" value="1"/>
</dbReference>
<keyword evidence="4" id="KW-0378">Hydrolase</keyword>
<dbReference type="OrthoDB" id="206201at2759"/>
<dbReference type="InterPro" id="IPR003137">
    <property type="entry name" value="PA_domain"/>
</dbReference>
<dbReference type="PROSITE" id="PS51892">
    <property type="entry name" value="SUBTILASE"/>
    <property type="match status" value="1"/>
</dbReference>
<dbReference type="InterPro" id="IPR036852">
    <property type="entry name" value="Peptidase_S8/S53_dom_sf"/>
</dbReference>
<keyword evidence="4" id="KW-0645">Protease</keyword>
<dbReference type="SUPFAM" id="SSF52743">
    <property type="entry name" value="Subtilisin-like"/>
    <property type="match status" value="1"/>
</dbReference>
<gene>
    <name evidence="4" type="primary">SBT1.8</name>
    <name evidence="4" type="ORF">CTA1_9371</name>
</gene>
<dbReference type="Pfam" id="PF00082">
    <property type="entry name" value="Peptidase_S8"/>
    <property type="match status" value="1"/>
</dbReference>
<dbReference type="GO" id="GO:0006508">
    <property type="term" value="P:proteolysis"/>
    <property type="evidence" value="ECO:0007669"/>
    <property type="project" value="UniProtKB-KW"/>
</dbReference>
<dbReference type="Proteomes" id="UP000310108">
    <property type="component" value="Unassembled WGS sequence"/>
</dbReference>
<evidence type="ECO:0000259" key="3">
    <source>
        <dbReference type="Pfam" id="PF02225"/>
    </source>
</evidence>
<organism evidence="4 5">
    <name type="scientific">Colletotrichum tanaceti</name>
    <dbReference type="NCBI Taxonomy" id="1306861"/>
    <lineage>
        <taxon>Eukaryota</taxon>
        <taxon>Fungi</taxon>
        <taxon>Dikarya</taxon>
        <taxon>Ascomycota</taxon>
        <taxon>Pezizomycotina</taxon>
        <taxon>Sordariomycetes</taxon>
        <taxon>Hypocreomycetidae</taxon>
        <taxon>Glomerellales</taxon>
        <taxon>Glomerellaceae</taxon>
        <taxon>Colletotrichum</taxon>
        <taxon>Colletotrichum destructivum species complex</taxon>
    </lineage>
</organism>
<dbReference type="PANTHER" id="PTHR10795">
    <property type="entry name" value="PROPROTEIN CONVERTASE SUBTILISIN/KEXIN"/>
    <property type="match status" value="1"/>
</dbReference>
<name>A0A4U6X8E4_9PEZI</name>
<reference evidence="4 5" key="1">
    <citation type="journal article" date="2019" name="PLoS ONE">
        <title>Comparative genome analysis indicates high evolutionary potential of pathogenicity genes in Colletotrichum tanaceti.</title>
        <authorList>
            <person name="Lelwala R.V."/>
            <person name="Korhonen P.K."/>
            <person name="Young N.D."/>
            <person name="Scott J.B."/>
            <person name="Ades P.A."/>
            <person name="Gasser R.B."/>
            <person name="Taylor P.W.J."/>
        </authorList>
    </citation>
    <scope>NUCLEOTIDE SEQUENCE [LARGE SCALE GENOMIC DNA]</scope>
    <source>
        <strain evidence="4">BRIP57314</strain>
    </source>
</reference>
<feature type="domain" description="PA" evidence="3">
    <location>
        <begin position="224"/>
        <end position="313"/>
    </location>
</feature>
<dbReference type="CDD" id="cd02120">
    <property type="entry name" value="PA_subtilisin_like"/>
    <property type="match status" value="1"/>
</dbReference>
<evidence type="ECO:0000313" key="4">
    <source>
        <dbReference type="EMBL" id="TKW51635.1"/>
    </source>
</evidence>
<protein>
    <submittedName>
        <fullName evidence="4">Subtilisin-like protease SBT1.8</fullName>
    </submittedName>
</protein>
<comment type="caution">
    <text evidence="1">Lacks conserved residue(s) required for the propagation of feature annotation.</text>
</comment>
<dbReference type="EMBL" id="PJEX01000292">
    <property type="protein sequence ID" value="TKW51635.1"/>
    <property type="molecule type" value="Genomic_DNA"/>
</dbReference>
<dbReference type="Gene3D" id="3.50.30.30">
    <property type="match status" value="1"/>
</dbReference>
<dbReference type="Gene3D" id="3.40.50.200">
    <property type="entry name" value="Peptidase S8/S53 domain"/>
    <property type="match status" value="1"/>
</dbReference>
<evidence type="ECO:0000259" key="2">
    <source>
        <dbReference type="Pfam" id="PF00082"/>
    </source>
</evidence>
<dbReference type="AlphaFoldDB" id="A0A4U6X8E4"/>
<dbReference type="InterPro" id="IPR000209">
    <property type="entry name" value="Peptidase_S8/S53_dom"/>
</dbReference>
<comment type="caution">
    <text evidence="4">The sequence shown here is derived from an EMBL/GenBank/DDBJ whole genome shotgun (WGS) entry which is preliminary data.</text>
</comment>
<keyword evidence="5" id="KW-1185">Reference proteome</keyword>
<dbReference type="FunFam" id="3.50.30.30:FF:000005">
    <property type="entry name" value="subtilisin-like protease SBT1.5"/>
    <property type="match status" value="1"/>
</dbReference>
<accession>A0A4U6X8E4</accession>
<comment type="similarity">
    <text evidence="1">Belongs to the peptidase S8 family.</text>
</comment>
<evidence type="ECO:0000256" key="1">
    <source>
        <dbReference type="PROSITE-ProRule" id="PRU01240"/>
    </source>
</evidence>
<proteinExistence type="inferred from homology"/>
<evidence type="ECO:0000313" key="5">
    <source>
        <dbReference type="Proteomes" id="UP000310108"/>
    </source>
</evidence>
<dbReference type="GO" id="GO:0004252">
    <property type="term" value="F:serine-type endopeptidase activity"/>
    <property type="evidence" value="ECO:0007669"/>
    <property type="project" value="InterPro"/>
</dbReference>
<feature type="domain" description="Peptidase S8/S53" evidence="2">
    <location>
        <begin position="47"/>
        <end position="368"/>
    </location>
</feature>
<sequence>MPPVPAWWRGECEEAEGFSASSCNRKLVGARAFFKGYVANVTNGTGVYDWAAAGESPSARDTDGHGTHTASTAAGAVVPGASLFGAAAGTARGMAPGARIAAYKVCWATGPRCLESDILAAMDAAIEDGVDVISLSIGPEEPSFDELKVLVVGSYTAVQKGIFVAMSAGNSGPRLGTVTALAPWILSVAASTLDRDFPAHVTLGNGRTYTGVSLYVNGSGPDVAPLVLGGEASRGNATAGSFCLDGGLDPAKVAGKIVVCAQGGKTTSLVKGGVVKAAGGRGMVYINRSTNDSDLITELPVLPAVNLHAVDGAEVRAYAGSGNGTAVLRFEGTRLGTPAPVMAGFSSRGPSMPLPQLLKPDITGPGVSILAGWARGIAPTRLRTDTRRVDFHISPARPCRART</sequence>